<reference evidence="4" key="1">
    <citation type="journal article" date="2014" name="Int. J. Syst. Evol. Microbiol.">
        <title>Complete genome sequence of Corynebacterium casei LMG S-19264T (=DSM 44701T), isolated from a smear-ripened cheese.</title>
        <authorList>
            <consortium name="US DOE Joint Genome Institute (JGI-PGF)"/>
            <person name="Walter F."/>
            <person name="Albersmeier A."/>
            <person name="Kalinowski J."/>
            <person name="Ruckert C."/>
        </authorList>
    </citation>
    <scope>NUCLEOTIDE SEQUENCE</scope>
    <source>
        <strain evidence="4">CGMCC 1.15519</strain>
    </source>
</reference>
<dbReference type="InterPro" id="IPR036291">
    <property type="entry name" value="NAD(P)-bd_dom_sf"/>
</dbReference>
<dbReference type="FunFam" id="3.40.50.720:FF:000084">
    <property type="entry name" value="Short-chain dehydrogenase reductase"/>
    <property type="match status" value="1"/>
</dbReference>
<keyword evidence="3" id="KW-0560">Oxidoreductase</keyword>
<accession>A0A916ZLM5</accession>
<dbReference type="InterPro" id="IPR020904">
    <property type="entry name" value="Sc_DH/Rdtase_CS"/>
</dbReference>
<organism evidence="4 5">
    <name type="scientific">Sandarakinorhabdus glacialis</name>
    <dbReference type="NCBI Taxonomy" id="1614636"/>
    <lineage>
        <taxon>Bacteria</taxon>
        <taxon>Pseudomonadati</taxon>
        <taxon>Pseudomonadota</taxon>
        <taxon>Alphaproteobacteria</taxon>
        <taxon>Sphingomonadales</taxon>
        <taxon>Sphingosinicellaceae</taxon>
        <taxon>Sandarakinorhabdus</taxon>
    </lineage>
</organism>
<dbReference type="PRINTS" id="PR00080">
    <property type="entry name" value="SDRFAMILY"/>
</dbReference>
<dbReference type="PRINTS" id="PR00081">
    <property type="entry name" value="GDHRDH"/>
</dbReference>
<dbReference type="AlphaFoldDB" id="A0A916ZLM5"/>
<evidence type="ECO:0000256" key="2">
    <source>
        <dbReference type="ARBA" id="ARBA00022857"/>
    </source>
</evidence>
<dbReference type="InterPro" id="IPR052178">
    <property type="entry name" value="Sec_Metab_Biosynth_SDR"/>
</dbReference>
<protein>
    <submittedName>
        <fullName evidence="4">3-oxoacyl-ACP reductase</fullName>
    </submittedName>
</protein>
<dbReference type="SUPFAM" id="SSF51735">
    <property type="entry name" value="NAD(P)-binding Rossmann-fold domains"/>
    <property type="match status" value="1"/>
</dbReference>
<comment type="similarity">
    <text evidence="1">Belongs to the short-chain dehydrogenases/reductases (SDR) family.</text>
</comment>
<name>A0A916ZLM5_9SPHN</name>
<proteinExistence type="inferred from homology"/>
<dbReference type="Gene3D" id="3.40.50.720">
    <property type="entry name" value="NAD(P)-binding Rossmann-like Domain"/>
    <property type="match status" value="1"/>
</dbReference>
<dbReference type="GO" id="GO:0016491">
    <property type="term" value="F:oxidoreductase activity"/>
    <property type="evidence" value="ECO:0007669"/>
    <property type="project" value="UniProtKB-KW"/>
</dbReference>
<evidence type="ECO:0000313" key="4">
    <source>
        <dbReference type="EMBL" id="GGE02446.1"/>
    </source>
</evidence>
<dbReference type="Proteomes" id="UP000635071">
    <property type="component" value="Unassembled WGS sequence"/>
</dbReference>
<reference evidence="4" key="2">
    <citation type="submission" date="2020-09" db="EMBL/GenBank/DDBJ databases">
        <authorList>
            <person name="Sun Q."/>
            <person name="Zhou Y."/>
        </authorList>
    </citation>
    <scope>NUCLEOTIDE SEQUENCE</scope>
    <source>
        <strain evidence="4">CGMCC 1.15519</strain>
    </source>
</reference>
<dbReference type="PANTHER" id="PTHR43618">
    <property type="entry name" value="7-ALPHA-HYDROXYSTEROID DEHYDROGENASE"/>
    <property type="match status" value="1"/>
</dbReference>
<dbReference type="EMBL" id="BMJM01000002">
    <property type="protein sequence ID" value="GGE02446.1"/>
    <property type="molecule type" value="Genomic_DNA"/>
</dbReference>
<evidence type="ECO:0000313" key="5">
    <source>
        <dbReference type="Proteomes" id="UP000635071"/>
    </source>
</evidence>
<evidence type="ECO:0000256" key="1">
    <source>
        <dbReference type="ARBA" id="ARBA00006484"/>
    </source>
</evidence>
<comment type="caution">
    <text evidence="4">The sequence shown here is derived from an EMBL/GenBank/DDBJ whole genome shotgun (WGS) entry which is preliminary data.</text>
</comment>
<evidence type="ECO:0000256" key="3">
    <source>
        <dbReference type="ARBA" id="ARBA00023002"/>
    </source>
</evidence>
<dbReference type="RefSeq" id="WP_188761470.1">
    <property type="nucleotide sequence ID" value="NZ_BMJM01000002.1"/>
</dbReference>
<sequence length="256" mass="26646">MTNLQGKVALVTGGSRGLGEFIAEAFVKAGAKVYISSRKAAVCDAIAAELSAHGQCISLPFDLGDSSGIEALTGALKERETRLDILVNNAGATWGAPLEDFPEVGWDRVMDLNVKSVFFLTQKLLPLLRTAATAVDPARIINIGSIAGTHIGRGGTNYSYVASKAAVHHVTRMLAAQLGADNITVNALAPGPFETKMMEFALNDPATRERIEQSIPLGRVGGADDIAGVALFLCDRAAAYISGAIIPLDGGAAAAR</sequence>
<dbReference type="PROSITE" id="PS00061">
    <property type="entry name" value="ADH_SHORT"/>
    <property type="match status" value="1"/>
</dbReference>
<gene>
    <name evidence="4" type="ORF">GCM10011529_06100</name>
</gene>
<keyword evidence="2" id="KW-0521">NADP</keyword>
<keyword evidence="5" id="KW-1185">Reference proteome</keyword>
<dbReference type="PANTHER" id="PTHR43618:SF8">
    <property type="entry name" value="7ALPHA-HYDROXYSTEROID DEHYDROGENASE"/>
    <property type="match status" value="1"/>
</dbReference>
<dbReference type="InterPro" id="IPR002347">
    <property type="entry name" value="SDR_fam"/>
</dbReference>
<dbReference type="Pfam" id="PF13561">
    <property type="entry name" value="adh_short_C2"/>
    <property type="match status" value="1"/>
</dbReference>